<reference evidence="2 3" key="1">
    <citation type="journal article" date="2011" name="Genome Res.">
        <title>Phylogeny-wide analysis of social amoeba genomes highlights ancient origins for complex intercellular communication.</title>
        <authorList>
            <person name="Heidel A.J."/>
            <person name="Lawal H.M."/>
            <person name="Felder M."/>
            <person name="Schilde C."/>
            <person name="Helps N.R."/>
            <person name="Tunggal B."/>
            <person name="Rivero F."/>
            <person name="John U."/>
            <person name="Schleicher M."/>
            <person name="Eichinger L."/>
            <person name="Platzer M."/>
            <person name="Noegel A.A."/>
            <person name="Schaap P."/>
            <person name="Gloeckner G."/>
        </authorList>
    </citation>
    <scope>NUCLEOTIDE SEQUENCE [LARGE SCALE GENOMIC DNA]</scope>
    <source>
        <strain evidence="3">ATCC 26659 / Pp 5 / PN500</strain>
    </source>
</reference>
<dbReference type="InterPro" id="IPR035979">
    <property type="entry name" value="RBD_domain_sf"/>
</dbReference>
<dbReference type="InterPro" id="IPR012677">
    <property type="entry name" value="Nucleotide-bd_a/b_plait_sf"/>
</dbReference>
<proteinExistence type="predicted"/>
<evidence type="ECO:0008006" key="4">
    <source>
        <dbReference type="Google" id="ProtNLM"/>
    </source>
</evidence>
<feature type="compositionally biased region" description="Polar residues" evidence="1">
    <location>
        <begin position="107"/>
        <end position="117"/>
    </location>
</feature>
<feature type="region of interest" description="Disordered" evidence="1">
    <location>
        <begin position="84"/>
        <end position="117"/>
    </location>
</feature>
<dbReference type="FunCoup" id="D3BQ24">
    <property type="interactions" value="422"/>
</dbReference>
<evidence type="ECO:0000313" key="3">
    <source>
        <dbReference type="Proteomes" id="UP000001396"/>
    </source>
</evidence>
<dbReference type="Proteomes" id="UP000001396">
    <property type="component" value="Unassembled WGS sequence"/>
</dbReference>
<comment type="caution">
    <text evidence="2">The sequence shown here is derived from an EMBL/GenBank/DDBJ whole genome shotgun (WGS) entry which is preliminary data.</text>
</comment>
<accession>D3BQ24</accession>
<feature type="compositionally biased region" description="Low complexity" evidence="1">
    <location>
        <begin position="34"/>
        <end position="55"/>
    </location>
</feature>
<evidence type="ECO:0000256" key="1">
    <source>
        <dbReference type="SAM" id="MobiDB-lite"/>
    </source>
</evidence>
<protein>
    <recommendedName>
        <fullName evidence="4">RRM domain-containing protein</fullName>
    </recommendedName>
</protein>
<dbReference type="InParanoid" id="D3BQ24"/>
<dbReference type="Gene3D" id="3.30.70.330">
    <property type="match status" value="1"/>
</dbReference>
<feature type="compositionally biased region" description="Polar residues" evidence="1">
    <location>
        <begin position="56"/>
        <end position="65"/>
    </location>
</feature>
<dbReference type="RefSeq" id="XP_020428707.1">
    <property type="nucleotide sequence ID" value="XM_020581122.1"/>
</dbReference>
<dbReference type="SUPFAM" id="SSF54928">
    <property type="entry name" value="RNA-binding domain, RBD"/>
    <property type="match status" value="1"/>
</dbReference>
<dbReference type="GO" id="GO:0003676">
    <property type="term" value="F:nucleic acid binding"/>
    <property type="evidence" value="ECO:0007669"/>
    <property type="project" value="InterPro"/>
</dbReference>
<dbReference type="EMBL" id="ADBJ01000047">
    <property type="protein sequence ID" value="EFA76575.1"/>
    <property type="molecule type" value="Genomic_DNA"/>
</dbReference>
<keyword evidence="3" id="KW-1185">Reference proteome</keyword>
<feature type="region of interest" description="Disordered" evidence="1">
    <location>
        <begin position="34"/>
        <end position="70"/>
    </location>
</feature>
<gene>
    <name evidence="2" type="ORF">PPL_10344</name>
</gene>
<sequence>MSMMLNRIKNSGNSIYYQSRKSFCQLHNYYQYSSSSSSSSTTNDNNNNNIQDNNTHTLNDLSSNPKSDKNDNIASIFTRLFGKTNEDPKINPTVDPKSIDQEELQTKKQQNPQRKQVQAQFYSVFSEDAKNKQDEEQTIAAAEATEAKVQPKREKKSLFGIDVDNEIDDQFINDLKESHPTPFDVDSSVFKQHRSKQEPTKPIFPLVDLSINENNNTGNTNYSNNKRKISFKEETDLDQEIDRKSTVQSSSSSFRENNSRFESDMTVELDELPMSDYTNLVQEYHTMLEQCKVSGAAPQFKQLNFMIENVPLDMEEMDMNEVLQKNFAYPIDDLYCEFIHDHSLKGDILSMLVVLRYHTNRVGQDMDQILEKINESVEKPASVEEMDEKQRLIDADSSPETIYEKFKLYGIICKGVRYKTVSPKSMMTLKVSRIPVSVNEELLRSHLEDRVSTLANNPYKILFIKNLKNAHVEDNSAHSGSCYINFSSHLDALQAFAGLHSISYDRKTLVAKWSRKIFSDGSDSSNLQTKLASAKAKNFKELAMLKKVMDLSAENELLKSQLEAKSARSTKPKQSSTRKRIVESTI</sequence>
<dbReference type="GeneID" id="31365815"/>
<feature type="region of interest" description="Disordered" evidence="1">
    <location>
        <begin position="240"/>
        <end position="259"/>
    </location>
</feature>
<feature type="compositionally biased region" description="Basic residues" evidence="1">
    <location>
        <begin position="568"/>
        <end position="579"/>
    </location>
</feature>
<dbReference type="AlphaFoldDB" id="D3BQ24"/>
<feature type="region of interest" description="Disordered" evidence="1">
    <location>
        <begin position="562"/>
        <end position="586"/>
    </location>
</feature>
<name>D3BQ24_HETP5</name>
<dbReference type="CDD" id="cd00590">
    <property type="entry name" value="RRM_SF"/>
    <property type="match status" value="1"/>
</dbReference>
<feature type="compositionally biased region" description="Basic and acidic residues" evidence="1">
    <location>
        <begin position="97"/>
        <end position="106"/>
    </location>
</feature>
<organism evidence="2 3">
    <name type="scientific">Heterostelium pallidum (strain ATCC 26659 / Pp 5 / PN500)</name>
    <name type="common">Cellular slime mold</name>
    <name type="synonym">Polysphondylium pallidum</name>
    <dbReference type="NCBI Taxonomy" id="670386"/>
    <lineage>
        <taxon>Eukaryota</taxon>
        <taxon>Amoebozoa</taxon>
        <taxon>Evosea</taxon>
        <taxon>Eumycetozoa</taxon>
        <taxon>Dictyostelia</taxon>
        <taxon>Acytosteliales</taxon>
        <taxon>Acytosteliaceae</taxon>
        <taxon>Heterostelium</taxon>
    </lineage>
</organism>
<evidence type="ECO:0000313" key="2">
    <source>
        <dbReference type="EMBL" id="EFA76575.1"/>
    </source>
</evidence>